<dbReference type="InterPro" id="IPR039774">
    <property type="entry name" value="Sin3-like"/>
</dbReference>
<gene>
    <name evidence="6" type="ORF">R1flu_003536</name>
</gene>
<comment type="subcellular location">
    <subcellularLocation>
        <location evidence="1 4">Nucleus</location>
    </subcellularLocation>
</comment>
<evidence type="ECO:0000313" key="7">
    <source>
        <dbReference type="Proteomes" id="UP001605036"/>
    </source>
</evidence>
<feature type="region of interest" description="Disordered" evidence="5">
    <location>
        <begin position="301"/>
        <end position="348"/>
    </location>
</feature>
<dbReference type="PROSITE" id="PS51477">
    <property type="entry name" value="PAH"/>
    <property type="match status" value="1"/>
</dbReference>
<organism evidence="6 7">
    <name type="scientific">Riccia fluitans</name>
    <dbReference type="NCBI Taxonomy" id="41844"/>
    <lineage>
        <taxon>Eukaryota</taxon>
        <taxon>Viridiplantae</taxon>
        <taxon>Streptophyta</taxon>
        <taxon>Embryophyta</taxon>
        <taxon>Marchantiophyta</taxon>
        <taxon>Marchantiopsida</taxon>
        <taxon>Marchantiidae</taxon>
        <taxon>Marchantiales</taxon>
        <taxon>Ricciaceae</taxon>
        <taxon>Riccia</taxon>
    </lineage>
</organism>
<sequence length="377" mass="43999">MDESVVGLLYLGAKRFLYHLRTNIKVEDKNKYDEFQKLVRDFKDKPLGSPLRYEILKLFGDYPALEAEFTSFLPAYATEYKYYVKETLKGEEELLEQFWRLLEEYKSGRMIFQKFNETVSLLFKDHQDLVQALQFFIVVDAVAYSSVVWEHFVARNEVSKYQEFVRLLDGVRARRGKFPDVRINFVELFQNDRRLIEGLNRFLPENECLEFNEGEGHAVQRGINEGRVQEPSTGDQQSIVTQVLESKVQEFSVGDRQIVVHVGHEDRVYEPCVGDQKIVVTHEERMHTSSGGDQQIVVTHGDRVQKSSVRDQQTSVTYEDRIQEPSIEDQQNGETHKHKVQVPPDEDPKTVVTQEELLCFKDGDDADLKRRKIRKIQ</sequence>
<dbReference type="GO" id="GO:0005634">
    <property type="term" value="C:nucleus"/>
    <property type="evidence" value="ECO:0007669"/>
    <property type="project" value="UniProtKB-SubCell"/>
</dbReference>
<dbReference type="PANTHER" id="PTHR12346">
    <property type="entry name" value="SIN3B-RELATED"/>
    <property type="match status" value="1"/>
</dbReference>
<keyword evidence="2" id="KW-0678">Repressor</keyword>
<dbReference type="Gene3D" id="1.20.1160.11">
    <property type="entry name" value="Paired amphipathic helix"/>
    <property type="match status" value="2"/>
</dbReference>
<dbReference type="InterPro" id="IPR003822">
    <property type="entry name" value="PAH"/>
</dbReference>
<comment type="caution">
    <text evidence="6">The sequence shown here is derived from an EMBL/GenBank/DDBJ whole genome shotgun (WGS) entry which is preliminary data.</text>
</comment>
<keyword evidence="7" id="KW-1185">Reference proteome</keyword>
<dbReference type="SUPFAM" id="SSF47762">
    <property type="entry name" value="PAH2 domain"/>
    <property type="match status" value="3"/>
</dbReference>
<dbReference type="PANTHER" id="PTHR12346:SF0">
    <property type="entry name" value="SIN3A, ISOFORM G"/>
    <property type="match status" value="1"/>
</dbReference>
<proteinExistence type="predicted"/>
<evidence type="ECO:0000256" key="3">
    <source>
        <dbReference type="ARBA" id="ARBA00023242"/>
    </source>
</evidence>
<protein>
    <submittedName>
        <fullName evidence="6">Uncharacterized protein</fullName>
    </submittedName>
</protein>
<evidence type="ECO:0000256" key="4">
    <source>
        <dbReference type="PROSITE-ProRule" id="PRU00810"/>
    </source>
</evidence>
<keyword evidence="3 4" id="KW-0539">Nucleus</keyword>
<accession>A0ABD1Y9A9</accession>
<dbReference type="Proteomes" id="UP001605036">
    <property type="component" value="Unassembled WGS sequence"/>
</dbReference>
<evidence type="ECO:0000256" key="1">
    <source>
        <dbReference type="ARBA" id="ARBA00004123"/>
    </source>
</evidence>
<evidence type="ECO:0000313" key="6">
    <source>
        <dbReference type="EMBL" id="KAL2623331.1"/>
    </source>
</evidence>
<dbReference type="AlphaFoldDB" id="A0ABD1Y9A9"/>
<dbReference type="InterPro" id="IPR036600">
    <property type="entry name" value="PAH_sf"/>
</dbReference>
<evidence type="ECO:0000256" key="2">
    <source>
        <dbReference type="ARBA" id="ARBA00022491"/>
    </source>
</evidence>
<name>A0ABD1Y9A9_9MARC</name>
<dbReference type="EMBL" id="JBHFFA010000006">
    <property type="protein sequence ID" value="KAL2623331.1"/>
    <property type="molecule type" value="Genomic_DNA"/>
</dbReference>
<evidence type="ECO:0000256" key="5">
    <source>
        <dbReference type="SAM" id="MobiDB-lite"/>
    </source>
</evidence>
<reference evidence="6 7" key="1">
    <citation type="submission" date="2024-09" db="EMBL/GenBank/DDBJ databases">
        <title>Chromosome-scale assembly of Riccia fluitans.</title>
        <authorList>
            <person name="Paukszto L."/>
            <person name="Sawicki J."/>
            <person name="Karawczyk K."/>
            <person name="Piernik-Szablinska J."/>
            <person name="Szczecinska M."/>
            <person name="Mazdziarz M."/>
        </authorList>
    </citation>
    <scope>NUCLEOTIDE SEQUENCE [LARGE SCALE GENOMIC DNA]</scope>
    <source>
        <strain evidence="6">Rf_01</strain>
        <tissue evidence="6">Aerial parts of the thallus</tissue>
    </source>
</reference>